<keyword evidence="5" id="KW-0862">Zinc</keyword>
<organism evidence="9 10">
    <name type="scientific">Mesorhabditis spiculigera</name>
    <dbReference type="NCBI Taxonomy" id="96644"/>
    <lineage>
        <taxon>Eukaryota</taxon>
        <taxon>Metazoa</taxon>
        <taxon>Ecdysozoa</taxon>
        <taxon>Nematoda</taxon>
        <taxon>Chromadorea</taxon>
        <taxon>Rhabditida</taxon>
        <taxon>Rhabditina</taxon>
        <taxon>Rhabditomorpha</taxon>
        <taxon>Rhabditoidea</taxon>
        <taxon>Rhabditidae</taxon>
        <taxon>Mesorhabditinae</taxon>
        <taxon>Mesorhabditis</taxon>
    </lineage>
</organism>
<feature type="region of interest" description="Disordered" evidence="7">
    <location>
        <begin position="1387"/>
        <end position="1406"/>
    </location>
</feature>
<name>A0AA36DG68_9BILA</name>
<evidence type="ECO:0000256" key="5">
    <source>
        <dbReference type="ARBA" id="ARBA00022833"/>
    </source>
</evidence>
<feature type="region of interest" description="Disordered" evidence="7">
    <location>
        <begin position="30"/>
        <end position="95"/>
    </location>
</feature>
<evidence type="ECO:0000256" key="1">
    <source>
        <dbReference type="ARBA" id="ARBA00004123"/>
    </source>
</evidence>
<feature type="domain" description="C2H2-type" evidence="8">
    <location>
        <begin position="1460"/>
        <end position="1481"/>
    </location>
</feature>
<feature type="compositionally biased region" description="Basic residues" evidence="7">
    <location>
        <begin position="620"/>
        <end position="631"/>
    </location>
</feature>
<comment type="subcellular location">
    <subcellularLocation>
        <location evidence="1">Nucleus</location>
    </subcellularLocation>
</comment>
<keyword evidence="4" id="KW-0863">Zinc-finger</keyword>
<keyword evidence="3" id="KW-0677">Repeat</keyword>
<dbReference type="Proteomes" id="UP001177023">
    <property type="component" value="Unassembled WGS sequence"/>
</dbReference>
<evidence type="ECO:0000256" key="7">
    <source>
        <dbReference type="SAM" id="MobiDB-lite"/>
    </source>
</evidence>
<dbReference type="PROSITE" id="PS00028">
    <property type="entry name" value="ZINC_FINGER_C2H2_1"/>
    <property type="match status" value="8"/>
</dbReference>
<keyword evidence="6" id="KW-0539">Nucleus</keyword>
<feature type="domain" description="C2H2-type" evidence="8">
    <location>
        <begin position="494"/>
        <end position="514"/>
    </location>
</feature>
<dbReference type="PANTHER" id="PTHR24406">
    <property type="entry name" value="TRANSCRIPTIONAL REPRESSOR CTCFL-RELATED"/>
    <property type="match status" value="1"/>
</dbReference>
<feature type="domain" description="C2H2-type" evidence="8">
    <location>
        <begin position="1899"/>
        <end position="1920"/>
    </location>
</feature>
<proteinExistence type="predicted"/>
<evidence type="ECO:0000256" key="3">
    <source>
        <dbReference type="ARBA" id="ARBA00022737"/>
    </source>
</evidence>
<gene>
    <name evidence="9" type="ORF">MSPICULIGERA_LOCUS24998</name>
</gene>
<comment type="caution">
    <text evidence="9">The sequence shown here is derived from an EMBL/GenBank/DDBJ whole genome shotgun (WGS) entry which is preliminary data.</text>
</comment>
<feature type="non-terminal residue" evidence="9">
    <location>
        <position position="2137"/>
    </location>
</feature>
<dbReference type="InterPro" id="IPR050888">
    <property type="entry name" value="ZnF_C2H2-type_TF"/>
</dbReference>
<keyword evidence="2" id="KW-0479">Metal-binding</keyword>
<feature type="domain" description="C2H2-type" evidence="8">
    <location>
        <begin position="1560"/>
        <end position="1581"/>
    </location>
</feature>
<dbReference type="SMART" id="SM00355">
    <property type="entry name" value="ZnF_C2H2"/>
    <property type="match status" value="20"/>
</dbReference>
<feature type="compositionally biased region" description="Low complexity" evidence="7">
    <location>
        <begin position="595"/>
        <end position="611"/>
    </location>
</feature>
<evidence type="ECO:0000256" key="4">
    <source>
        <dbReference type="ARBA" id="ARBA00022771"/>
    </source>
</evidence>
<evidence type="ECO:0000313" key="10">
    <source>
        <dbReference type="Proteomes" id="UP001177023"/>
    </source>
</evidence>
<dbReference type="InterPro" id="IPR013087">
    <property type="entry name" value="Znf_C2H2_type"/>
</dbReference>
<protein>
    <recommendedName>
        <fullName evidence="8">C2H2-type domain-containing protein</fullName>
    </recommendedName>
</protein>
<dbReference type="GO" id="GO:0005634">
    <property type="term" value="C:nucleus"/>
    <property type="evidence" value="ECO:0007669"/>
    <property type="project" value="UniProtKB-SubCell"/>
</dbReference>
<feature type="compositionally biased region" description="Acidic residues" evidence="7">
    <location>
        <begin position="77"/>
        <end position="88"/>
    </location>
</feature>
<accession>A0AA36DG68</accession>
<feature type="domain" description="C2H2-type" evidence="8">
    <location>
        <begin position="797"/>
        <end position="820"/>
    </location>
</feature>
<evidence type="ECO:0000256" key="6">
    <source>
        <dbReference type="ARBA" id="ARBA00023242"/>
    </source>
</evidence>
<evidence type="ECO:0000259" key="8">
    <source>
        <dbReference type="PROSITE" id="PS00028"/>
    </source>
</evidence>
<feature type="domain" description="C2H2-type" evidence="8">
    <location>
        <begin position="2071"/>
        <end position="2092"/>
    </location>
</feature>
<dbReference type="Gene3D" id="3.30.160.60">
    <property type="entry name" value="Classic Zinc Finger"/>
    <property type="match status" value="1"/>
</dbReference>
<feature type="domain" description="C2H2-type" evidence="8">
    <location>
        <begin position="1504"/>
        <end position="1524"/>
    </location>
</feature>
<evidence type="ECO:0000256" key="2">
    <source>
        <dbReference type="ARBA" id="ARBA00022723"/>
    </source>
</evidence>
<feature type="region of interest" description="Disordered" evidence="7">
    <location>
        <begin position="585"/>
        <end position="631"/>
    </location>
</feature>
<feature type="domain" description="C2H2-type" evidence="8">
    <location>
        <begin position="1085"/>
        <end position="1105"/>
    </location>
</feature>
<keyword evidence="10" id="KW-1185">Reference proteome</keyword>
<sequence length="2137" mass="238614">MDDELPPMPNLADLLGLSASAPVVINVGRGRSPQVNVSNGKAKARPHFVDIAVGRPKKRLRDSSSEPDEDNTARLDDGDDPDWDDDDESPKPRVARKVIKRVPGPYRLKQPTRFDLEASTTTRTLAKSLKSRELTLREIVKLLQVPAENEFLTTAKELRVRIPWPDDRPLPHPSSRAVLQGIEKLDAYQKTSGGFQRYFRALSQSTLSYMITYIQRYWTLDSSGWESKASLTARLCWNLLSNDVRLQWERLERREAIEAKRAKILVSYKNDDGTMEHSGRREPVIMPLSERPFIKGGISNLLPDQVAFKCGTCSHDPEPMFTFTNVVLHYMTYHSTAQVCACHFCGHVFQSRTHLSSHDCAQFQNFVLSNFMEGISTLLMKFCMVFLACADCGLCLPLRVDFDTSGIISDYEPQWRHFINVMSKHNCGAMVPLVIHFPGKPDDSLTELTLSVVPRMLLDEVMVGCDSCGIDVFSDPAASEDHFRRFHPENQYTCGVCETTFGTKAFYKEHCLSHYPKSIILADYLAHQCRLLPPTYSSQPAGEKEIPYGGFPKVIGGAKMPLAGPFESTTHRKLLLEESLRRGGAKLNEDEVDSDPVYSPDSTSSSESASDSDGEGFNRAPRKKAKTQKAKKFSTTECYSHIQRKPIREVLKSQERWVGQLKDAEIKAALKEPGAFLAGASIVTEQCSQGTLQFSKPGPFEVHGYASSYLNHFKRVFTLPITGNFSESDTSMLFEGIVHEEKLFSCQCGMICLESETKQHVFHYHKSRPDEKFDAAMCDKMACIHAPYFPMDSKYHCVQADCVESFCGITGLRKHLLEKHLLCQPFTQTGGISVRNKRAFSLPYKTAVEKRIDQAFGMDAAGLIPRRIAGAVPMTPTSHPVYSPRQTVLPSRTTPALHSLRQGNTAPVIRQPYDGHGELTPFQMIGSDGKNNVFICNICQVNCSTGPVSHFQQFHSHLCGCAEVYQNEQALTQHRITCSSVQALGKFTRAKCPLCSYIDGIKMILRHVLMAHFNSVTFNRHTGRMSPRIHHVFQAIAPKLPEANNHKASPQSLPVKVIEIDGEEPLVVERPTFIPQGNAPHDLACFLCERLFDNIEQLEWHYQNHPETWSNCPMCFVTGEIVTIGSLLDMKQHIEERHVKRSFDGRPTCAHCQKTLGSRLYSHVIYECTKAPACMFCSLEASELPHGIQKHRNVQHGKDGDMLMSKYECDHCHMQSYSYTYLMEHKCLPYYLPHRCSCMTEEVFLGRTEFDAHFVHHYTNLAEGYHCNLCQQVIPRDKYMSHRGTHSLVNTFTKGRKIIIKDPKLLSAEENPPVLKEKPDEVVIRETLDALVKQVTASDDNEDTVDLVDSDDDDCVMIDSTNQRATPETEEENPNAAALRVPRVEAADNYGGGGQSSGIFDDDDDDDAIMDCSQENGPTVQPVIDDDGDDELSVVAEVTHPSGTLPSVIAAGTSRSKKKCPRCSEMFITNVALKKHLETSHRLDAGGVIEEDFGIPVEKLLNLCRICCHAFETQEQYQRHQAAHGPQKHNCVDCSAVAYNAQLLTLHRRAHDDRHLTFACAECHIAYRTDSQLYGHLEERHKVRLVYFCKNCELGSTNGPAISEHIRKRICSSTRAAHINETPESQLGVAPAAILNYIPQNVAQHKRALAANPAMAVVPSPCSHRSFIAATNAAVACRSCHCLTNIYSYVASEEAAGRSARTDYLIQSHAAPTPQRDILNLLRQPPIRMNAARFLNSRNQAYPIVSANTITTKVGRPMSYVRPMPTTQPLPGYVPPPPQPKRLSQANNGQSATVQIVERPLNLTALAGAMGVDVASAVPTGRHRVNLPKSGPSVVEGLIAAEPPAAPAQPTPSSSAGKYSAKILKDRVGGECGFCGKHLRNEGILRLHALHTNGHNAFCLLCHRSFPDEQTAVVHIFKHHDKQLGIEGKEKPVEFSLRCPFHGCDFHSTSMSALNELRRHLNKHTLTHTTDYCNQKFATAESRKRHDLEHTKMEELGLETNCCLLCGTTNMWTSRLAGFTTPISHTMVHGFYRYVMCRDCNVCFKRDADNSRFTRHFQDKHVTEMEGKPRCALCHTSFATMAEALEHGRQKHFVIGIKSREGAGADGSGITVTSGPQMRASLGIEPMYSESDPKDFD</sequence>
<evidence type="ECO:0000313" key="9">
    <source>
        <dbReference type="EMBL" id="CAJ0587018.1"/>
    </source>
</evidence>
<reference evidence="9" key="1">
    <citation type="submission" date="2023-06" db="EMBL/GenBank/DDBJ databases">
        <authorList>
            <person name="Delattre M."/>
        </authorList>
    </citation>
    <scope>NUCLEOTIDE SEQUENCE</scope>
    <source>
        <strain evidence="9">AF72</strain>
    </source>
</reference>
<dbReference type="GO" id="GO:0008270">
    <property type="term" value="F:zinc ion binding"/>
    <property type="evidence" value="ECO:0007669"/>
    <property type="project" value="UniProtKB-KW"/>
</dbReference>
<dbReference type="EMBL" id="CATQJA010002709">
    <property type="protein sequence ID" value="CAJ0587018.1"/>
    <property type="molecule type" value="Genomic_DNA"/>
</dbReference>